<keyword evidence="10" id="KW-0547">Nucleotide-binding</keyword>
<comment type="caution">
    <text evidence="20">The sequence shown here is derived from an EMBL/GenBank/DDBJ whole genome shotgun (WGS) entry which is preliminary data.</text>
</comment>
<dbReference type="PANTHER" id="PTHR24421:SF10">
    <property type="entry name" value="NITRATE_NITRITE SENSOR PROTEIN NARQ"/>
    <property type="match status" value="1"/>
</dbReference>
<dbReference type="Gene3D" id="1.20.5.1930">
    <property type="match status" value="1"/>
</dbReference>
<dbReference type="GO" id="GO:0051539">
    <property type="term" value="F:4 iron, 4 sulfur cluster binding"/>
    <property type="evidence" value="ECO:0007669"/>
    <property type="project" value="UniProtKB-KW"/>
</dbReference>
<proteinExistence type="predicted"/>
<dbReference type="InterPro" id="IPR036890">
    <property type="entry name" value="HATPase_C_sf"/>
</dbReference>
<dbReference type="InterPro" id="IPR004358">
    <property type="entry name" value="Sig_transdc_His_kin-like_C"/>
</dbReference>
<evidence type="ECO:0000256" key="5">
    <source>
        <dbReference type="ARBA" id="ARBA00017322"/>
    </source>
</evidence>
<dbReference type="EC" id="2.7.13.3" evidence="4"/>
<keyword evidence="6" id="KW-0004">4Fe-4S</keyword>
<evidence type="ECO:0000256" key="12">
    <source>
        <dbReference type="ARBA" id="ARBA00022840"/>
    </source>
</evidence>
<evidence type="ECO:0000256" key="1">
    <source>
        <dbReference type="ARBA" id="ARBA00000085"/>
    </source>
</evidence>
<dbReference type="CDD" id="cd16917">
    <property type="entry name" value="HATPase_UhpB-NarQ-NarX-like"/>
    <property type="match status" value="1"/>
</dbReference>
<dbReference type="SUPFAM" id="SSF55874">
    <property type="entry name" value="ATPase domain of HSP90 chaperone/DNA topoisomerase II/histidine kinase"/>
    <property type="match status" value="1"/>
</dbReference>
<name>A0A7W3QRL7_ACTNM</name>
<dbReference type="Gene3D" id="3.30.565.10">
    <property type="entry name" value="Histidine kinase-like ATPase, C-terminal domain"/>
    <property type="match status" value="1"/>
</dbReference>
<keyword evidence="8" id="KW-0597">Phosphoprotein</keyword>
<dbReference type="Pfam" id="PF02518">
    <property type="entry name" value="HATPase_c"/>
    <property type="match status" value="1"/>
</dbReference>
<dbReference type="InterPro" id="IPR050482">
    <property type="entry name" value="Sensor_HK_TwoCompSys"/>
</dbReference>
<keyword evidence="13" id="KW-0408">Iron</keyword>
<feature type="domain" description="Histidine kinase/HSP90-like ATPase" evidence="19">
    <location>
        <begin position="152"/>
        <end position="242"/>
    </location>
</feature>
<dbReference type="InterPro" id="IPR003594">
    <property type="entry name" value="HATPase_dom"/>
</dbReference>
<evidence type="ECO:0000256" key="11">
    <source>
        <dbReference type="ARBA" id="ARBA00022777"/>
    </source>
</evidence>
<evidence type="ECO:0000256" key="7">
    <source>
        <dbReference type="ARBA" id="ARBA00022490"/>
    </source>
</evidence>
<dbReference type="SMART" id="SM00387">
    <property type="entry name" value="HATPase_c"/>
    <property type="match status" value="1"/>
</dbReference>
<comment type="subcellular location">
    <subcellularLocation>
        <location evidence="3">Cytoplasm</location>
    </subcellularLocation>
</comment>
<dbReference type="GO" id="GO:0005524">
    <property type="term" value="F:ATP binding"/>
    <property type="evidence" value="ECO:0007669"/>
    <property type="project" value="UniProtKB-KW"/>
</dbReference>
<evidence type="ECO:0000256" key="2">
    <source>
        <dbReference type="ARBA" id="ARBA00001966"/>
    </source>
</evidence>
<evidence type="ECO:0000256" key="10">
    <source>
        <dbReference type="ARBA" id="ARBA00022741"/>
    </source>
</evidence>
<evidence type="ECO:0000313" key="20">
    <source>
        <dbReference type="EMBL" id="MBA8956503.1"/>
    </source>
</evidence>
<evidence type="ECO:0000256" key="9">
    <source>
        <dbReference type="ARBA" id="ARBA00022679"/>
    </source>
</evidence>
<dbReference type="GO" id="GO:0005737">
    <property type="term" value="C:cytoplasm"/>
    <property type="evidence" value="ECO:0007669"/>
    <property type="project" value="UniProtKB-SubCell"/>
</dbReference>
<keyword evidence="12" id="KW-0067">ATP-binding</keyword>
<dbReference type="GO" id="GO:0046983">
    <property type="term" value="F:protein dimerization activity"/>
    <property type="evidence" value="ECO:0007669"/>
    <property type="project" value="InterPro"/>
</dbReference>
<keyword evidence="15" id="KW-0411">Iron-sulfur</keyword>
<evidence type="ECO:0000259" key="19">
    <source>
        <dbReference type="SMART" id="SM00387"/>
    </source>
</evidence>
<evidence type="ECO:0000313" key="21">
    <source>
        <dbReference type="Proteomes" id="UP000572680"/>
    </source>
</evidence>
<comment type="cofactor">
    <cofactor evidence="2">
        <name>[4Fe-4S] cluster</name>
        <dbReference type="ChEBI" id="CHEBI:49883"/>
    </cofactor>
</comment>
<keyword evidence="21" id="KW-1185">Reference proteome</keyword>
<reference evidence="20 21" key="1">
    <citation type="submission" date="2020-08" db="EMBL/GenBank/DDBJ databases">
        <title>Genomic Encyclopedia of Type Strains, Phase IV (KMG-IV): sequencing the most valuable type-strain genomes for metagenomic binning, comparative biology and taxonomic classification.</title>
        <authorList>
            <person name="Goeker M."/>
        </authorList>
    </citation>
    <scope>NUCLEOTIDE SEQUENCE [LARGE SCALE GENOMIC DNA]</scope>
    <source>
        <strain evidence="20 21">DSM 44197</strain>
    </source>
</reference>
<dbReference type="RefSeq" id="WP_182848419.1">
    <property type="nucleotide sequence ID" value="NZ_BAAALP010000050.1"/>
</dbReference>
<evidence type="ECO:0000256" key="14">
    <source>
        <dbReference type="ARBA" id="ARBA00023012"/>
    </source>
</evidence>
<dbReference type="GO" id="GO:0000155">
    <property type="term" value="F:phosphorelay sensor kinase activity"/>
    <property type="evidence" value="ECO:0007669"/>
    <property type="project" value="InterPro"/>
</dbReference>
<evidence type="ECO:0000256" key="3">
    <source>
        <dbReference type="ARBA" id="ARBA00004496"/>
    </source>
</evidence>
<keyword evidence="7" id="KW-0963">Cytoplasm</keyword>
<keyword evidence="6" id="KW-0479">Metal-binding</keyword>
<evidence type="ECO:0000256" key="6">
    <source>
        <dbReference type="ARBA" id="ARBA00022485"/>
    </source>
</evidence>
<dbReference type="GO" id="GO:0016020">
    <property type="term" value="C:membrane"/>
    <property type="evidence" value="ECO:0007669"/>
    <property type="project" value="InterPro"/>
</dbReference>
<dbReference type="InterPro" id="IPR011712">
    <property type="entry name" value="Sig_transdc_His_kin_sub3_dim/P"/>
</dbReference>
<accession>A0A7W3QRL7</accession>
<comment type="function">
    <text evidence="16">Member of the two-component regulatory system NreB/NreC involved in the control of dissimilatory nitrate/nitrite reduction in response to oxygen. NreB functions as a direct oxygen sensor histidine kinase which is autophosphorylated, in the absence of oxygen, probably at the conserved histidine residue, and transfers its phosphate group probably to a conserved aspartate residue of NreC. NreB/NreC activates the expression of the nitrate (narGHJI) and nitrite (nir) reductase operons, as well as the putative nitrate transporter gene narT.</text>
</comment>
<dbReference type="EMBL" id="JACJIA010000016">
    <property type="protein sequence ID" value="MBA8956503.1"/>
    <property type="molecule type" value="Genomic_DNA"/>
</dbReference>
<evidence type="ECO:0000256" key="18">
    <source>
        <dbReference type="SAM" id="MobiDB-lite"/>
    </source>
</evidence>
<dbReference type="PANTHER" id="PTHR24421">
    <property type="entry name" value="NITRATE/NITRITE SENSOR PROTEIN NARX-RELATED"/>
    <property type="match status" value="1"/>
</dbReference>
<dbReference type="Pfam" id="PF07730">
    <property type="entry name" value="HisKA_3"/>
    <property type="match status" value="1"/>
</dbReference>
<evidence type="ECO:0000256" key="15">
    <source>
        <dbReference type="ARBA" id="ARBA00023014"/>
    </source>
</evidence>
<keyword evidence="14" id="KW-0902">Two-component regulatory system</keyword>
<comment type="catalytic activity">
    <reaction evidence="1">
        <text>ATP + protein L-histidine = ADP + protein N-phospho-L-histidine.</text>
        <dbReference type="EC" id="2.7.13.3"/>
    </reaction>
</comment>
<organism evidence="20 21">
    <name type="scientific">Actinomadura namibiensis</name>
    <dbReference type="NCBI Taxonomy" id="182080"/>
    <lineage>
        <taxon>Bacteria</taxon>
        <taxon>Bacillati</taxon>
        <taxon>Actinomycetota</taxon>
        <taxon>Actinomycetes</taxon>
        <taxon>Streptosporangiales</taxon>
        <taxon>Thermomonosporaceae</taxon>
        <taxon>Actinomadura</taxon>
    </lineage>
</organism>
<keyword evidence="11 20" id="KW-0418">Kinase</keyword>
<dbReference type="Proteomes" id="UP000572680">
    <property type="component" value="Unassembled WGS sequence"/>
</dbReference>
<keyword evidence="9" id="KW-0808">Transferase</keyword>
<gene>
    <name evidence="20" type="ORF">HNR61_008186</name>
</gene>
<dbReference type="PRINTS" id="PR00344">
    <property type="entry name" value="BCTRLSENSOR"/>
</dbReference>
<feature type="region of interest" description="Disordered" evidence="18">
    <location>
        <begin position="240"/>
        <end position="268"/>
    </location>
</feature>
<protein>
    <recommendedName>
        <fullName evidence="5">Oxygen sensor histidine kinase NreB</fullName>
        <ecNumber evidence="4">2.7.13.3</ecNumber>
    </recommendedName>
    <alternativeName>
        <fullName evidence="17">Nitrogen regulation protein B</fullName>
    </alternativeName>
</protein>
<dbReference type="AlphaFoldDB" id="A0A7W3QRL7"/>
<sequence>MRAGLTRAAGLAGAFAAGAAVARLTGFGPLVRRTAHLQRSRERILAAREEERRRLRHDLHDGLGPTLAGLAHSLDAARLTLADDPQRLDPVLTDLRDRLAVAVGEIREMAHGLRPPALDDLGLVGAIEALANDCCERVDVRFDGPPENLPAAVEVAAYRIAAEAVANIRRHSRARAASILLSRDGDLRLTVADSGVGLPETRRTGRGLPAMREWAAEVGGDFMIASRPGGGVVVSARLPASAPGYHRPSNGENGRVNGKRRHPGPDHR</sequence>
<evidence type="ECO:0000256" key="16">
    <source>
        <dbReference type="ARBA" id="ARBA00024827"/>
    </source>
</evidence>
<evidence type="ECO:0000256" key="13">
    <source>
        <dbReference type="ARBA" id="ARBA00023004"/>
    </source>
</evidence>
<evidence type="ECO:0000256" key="4">
    <source>
        <dbReference type="ARBA" id="ARBA00012438"/>
    </source>
</evidence>
<evidence type="ECO:0000256" key="17">
    <source>
        <dbReference type="ARBA" id="ARBA00030800"/>
    </source>
</evidence>
<evidence type="ECO:0000256" key="8">
    <source>
        <dbReference type="ARBA" id="ARBA00022553"/>
    </source>
</evidence>